<reference evidence="1" key="1">
    <citation type="submission" date="2023-06" db="EMBL/GenBank/DDBJ databases">
        <title>Reference genome for the Northern bat (Eptesicus nilssonii), a most northern bat species.</title>
        <authorList>
            <person name="Laine V.N."/>
            <person name="Pulliainen A.T."/>
            <person name="Lilley T.M."/>
        </authorList>
    </citation>
    <scope>NUCLEOTIDE SEQUENCE</scope>
    <source>
        <strain evidence="1">BLF_Eptnil</strain>
        <tissue evidence="1">Kidney</tissue>
    </source>
</reference>
<organism evidence="1 2">
    <name type="scientific">Cnephaeus nilssonii</name>
    <name type="common">Northern bat</name>
    <name type="synonym">Eptesicus nilssonii</name>
    <dbReference type="NCBI Taxonomy" id="3371016"/>
    <lineage>
        <taxon>Eukaryota</taxon>
        <taxon>Metazoa</taxon>
        <taxon>Chordata</taxon>
        <taxon>Craniata</taxon>
        <taxon>Vertebrata</taxon>
        <taxon>Euteleostomi</taxon>
        <taxon>Mammalia</taxon>
        <taxon>Eutheria</taxon>
        <taxon>Laurasiatheria</taxon>
        <taxon>Chiroptera</taxon>
        <taxon>Yangochiroptera</taxon>
        <taxon>Vespertilionidae</taxon>
        <taxon>Cnephaeus</taxon>
    </lineage>
</organism>
<gene>
    <name evidence="1" type="ORF">QTO34_000616</name>
</gene>
<evidence type="ECO:0000313" key="2">
    <source>
        <dbReference type="Proteomes" id="UP001177744"/>
    </source>
</evidence>
<dbReference type="EMBL" id="JAULJE010000001">
    <property type="protein sequence ID" value="KAK1346756.1"/>
    <property type="molecule type" value="Genomic_DNA"/>
</dbReference>
<dbReference type="AlphaFoldDB" id="A0AA40LUJ1"/>
<comment type="caution">
    <text evidence="1">The sequence shown here is derived from an EMBL/GenBank/DDBJ whole genome shotgun (WGS) entry which is preliminary data.</text>
</comment>
<evidence type="ECO:0000313" key="1">
    <source>
        <dbReference type="EMBL" id="KAK1346756.1"/>
    </source>
</evidence>
<proteinExistence type="predicted"/>
<dbReference type="Proteomes" id="UP001177744">
    <property type="component" value="Unassembled WGS sequence"/>
</dbReference>
<keyword evidence="2" id="KW-1185">Reference proteome</keyword>
<sequence>MAWSPRPHQPQRSVRFSQQLFGGYGEHQCIEDLEQLLEQFPAAQTIMAARLVKRCQCLLRESAHLAPAGPPAGRLRLASLAHKTLTTLTSSATSPISHFPASLSQRLEKEQMFTPSPECQEVNELIKKATRPEERLELLGGSHCLH</sequence>
<accession>A0AA40LUJ1</accession>
<protein>
    <submittedName>
        <fullName evidence="1">Uncharacterized protein</fullName>
    </submittedName>
</protein>
<name>A0AA40LUJ1_CNENI</name>